<protein>
    <submittedName>
        <fullName evidence="2">Uncharacterized protein</fullName>
    </submittedName>
</protein>
<organism evidence="2 3">
    <name type="scientific">Rhodococcus opacus</name>
    <name type="common">Nocardia opaca</name>
    <dbReference type="NCBI Taxonomy" id="37919"/>
    <lineage>
        <taxon>Bacteria</taxon>
        <taxon>Bacillati</taxon>
        <taxon>Actinomycetota</taxon>
        <taxon>Actinomycetes</taxon>
        <taxon>Mycobacteriales</taxon>
        <taxon>Nocardiaceae</taxon>
        <taxon>Rhodococcus</taxon>
    </lineage>
</organism>
<feature type="region of interest" description="Disordered" evidence="1">
    <location>
        <begin position="85"/>
        <end position="135"/>
    </location>
</feature>
<name>A0A1B1K5Q0_RHOOP</name>
<feature type="region of interest" description="Disordered" evidence="1">
    <location>
        <begin position="31"/>
        <end position="64"/>
    </location>
</feature>
<evidence type="ECO:0000313" key="3">
    <source>
        <dbReference type="Proteomes" id="UP000186108"/>
    </source>
</evidence>
<accession>A0A1B1K5Q0</accession>
<dbReference type="Proteomes" id="UP000186108">
    <property type="component" value="Chromosome"/>
</dbReference>
<evidence type="ECO:0000256" key="1">
    <source>
        <dbReference type="SAM" id="MobiDB-lite"/>
    </source>
</evidence>
<gene>
    <name evidence="2" type="ORF">R1CP_16370</name>
</gene>
<evidence type="ECO:0000313" key="2">
    <source>
        <dbReference type="EMBL" id="ANS27962.1"/>
    </source>
</evidence>
<proteinExistence type="predicted"/>
<feature type="compositionally biased region" description="Low complexity" evidence="1">
    <location>
        <begin position="103"/>
        <end position="114"/>
    </location>
</feature>
<sequence length="206" mass="22332">MVRPPPGPGVSGAKFWIAVLTEILGPRRRRRVHRRLRRAQGAARSDHDRVATDGGSDLPDSSAAQRLPVCVPSVLGRDVTRPAADLSPEHCVQGPPPQSTNQRPRNSSPSSPANADRDIRRSSDCGTTRGARTRPFLDYDPEISRVICSTDVIVKSPLVQQDRSLPPLRGRFRAAVWAAPGPWSGLTAGHRAAVCLELGVSHPMIR</sequence>
<dbReference type="EMBL" id="CP009111">
    <property type="protein sequence ID" value="ANS27962.1"/>
    <property type="molecule type" value="Genomic_DNA"/>
</dbReference>
<dbReference type="AlphaFoldDB" id="A0A1B1K5Q0"/>
<reference evidence="2 3" key="1">
    <citation type="submission" date="2014-07" db="EMBL/GenBank/DDBJ databases">
        <authorList>
            <person name="Zhang J.E."/>
            <person name="Yang H."/>
            <person name="Guo J."/>
            <person name="Deng Z."/>
            <person name="Luo H."/>
            <person name="Luo M."/>
            <person name="Zhao B."/>
        </authorList>
    </citation>
    <scope>NUCLEOTIDE SEQUENCE [LARGE SCALE GENOMIC DNA]</scope>
    <source>
        <strain evidence="2 3">1CP</strain>
    </source>
</reference>